<dbReference type="Proteomes" id="UP001233264">
    <property type="component" value="Plasmid pSkuCCBAU71714b"/>
</dbReference>
<evidence type="ECO:0000259" key="1">
    <source>
        <dbReference type="Pfam" id="PF22513"/>
    </source>
</evidence>
<geneLocation type="plasmid" evidence="2 3">
    <name>pSkuCCBAU71714b</name>
</geneLocation>
<keyword evidence="3" id="KW-1185">Reference proteome</keyword>
<proteinExistence type="predicted"/>
<dbReference type="EMBL" id="CP120364">
    <property type="protein sequence ID" value="WHS91938.1"/>
    <property type="molecule type" value="Genomic_DNA"/>
</dbReference>
<evidence type="ECO:0000313" key="3">
    <source>
        <dbReference type="Proteomes" id="UP001233264"/>
    </source>
</evidence>
<dbReference type="Pfam" id="PF22513">
    <property type="entry name" value="FitA-like_RHH"/>
    <property type="match status" value="1"/>
</dbReference>
<organism evidence="2 3">
    <name type="scientific">Sinorhizobium kummerowiae</name>
    <dbReference type="NCBI Taxonomy" id="158892"/>
    <lineage>
        <taxon>Bacteria</taxon>
        <taxon>Pseudomonadati</taxon>
        <taxon>Pseudomonadota</taxon>
        <taxon>Alphaproteobacteria</taxon>
        <taxon>Hyphomicrobiales</taxon>
        <taxon>Rhizobiaceae</taxon>
        <taxon>Sinorhizobium/Ensifer group</taxon>
        <taxon>Sinorhizobium</taxon>
    </lineage>
</organism>
<name>A0ABY8T258_9HYPH</name>
<dbReference type="InterPro" id="IPR053853">
    <property type="entry name" value="FitA-like_RHH"/>
</dbReference>
<accession>A0ABY8T258</accession>
<gene>
    <name evidence="2" type="ORF">PZL22_000551</name>
</gene>
<keyword evidence="2" id="KW-0614">Plasmid</keyword>
<dbReference type="InterPro" id="IPR010985">
    <property type="entry name" value="Ribbon_hlx_hlx"/>
</dbReference>
<dbReference type="InterPro" id="IPR013321">
    <property type="entry name" value="Arc_rbn_hlx_hlx"/>
</dbReference>
<evidence type="ECO:0000313" key="2">
    <source>
        <dbReference type="EMBL" id="WHS91938.1"/>
    </source>
</evidence>
<dbReference type="RefSeq" id="WP_003526335.1">
    <property type="nucleotide sequence ID" value="NZ_CP120364.1"/>
</dbReference>
<dbReference type="SUPFAM" id="SSF47598">
    <property type="entry name" value="Ribbon-helix-helix"/>
    <property type="match status" value="1"/>
</dbReference>
<reference evidence="2 3" key="1">
    <citation type="submission" date="2023-03" db="EMBL/GenBank/DDBJ databases">
        <authorList>
            <person name="Menendez E."/>
            <person name="Kaur S."/>
            <person name="Flores-Felix J.D."/>
            <person name="diCenzo G.C."/>
            <person name="Peix A."/>
            <person name="Velazquez E."/>
        </authorList>
    </citation>
    <scope>NUCLEOTIDE SEQUENCE [LARGE SCALE GENOMIC DNA]</scope>
    <source>
        <strain evidence="2 3">CCBAU 71714</strain>
        <plasmid evidence="2 3">pSkuCCBAU71714b</plasmid>
    </source>
</reference>
<feature type="domain" description="Antitoxin FitA-like ribbon-helix-helix" evidence="1">
    <location>
        <begin position="2"/>
        <end position="40"/>
    </location>
</feature>
<sequence>MASMTIRNLDDGLKKRLRIRAAAHGRSMEDEARDILRAALSTGENRPANLAAAIRSRIVPLGGVELELPPREAIRDLPDFSG</sequence>
<protein>
    <submittedName>
        <fullName evidence="2">Plasmid stabilization protein</fullName>
    </submittedName>
</protein>
<dbReference type="Gene3D" id="1.10.1220.10">
    <property type="entry name" value="Met repressor-like"/>
    <property type="match status" value="1"/>
</dbReference>